<protein>
    <submittedName>
        <fullName evidence="2">XRE family transcriptional regulator</fullName>
    </submittedName>
</protein>
<reference evidence="2 3" key="1">
    <citation type="submission" date="2018-06" db="EMBL/GenBank/DDBJ databases">
        <title>Sphaerisporangium craniellae sp. nov., isolated from a marine sponge in the South China Sea.</title>
        <authorList>
            <person name="Li L."/>
        </authorList>
    </citation>
    <scope>NUCLEOTIDE SEQUENCE [LARGE SCALE GENOMIC DNA]</scope>
    <source>
        <strain evidence="2 3">CCTCC AA 208026</strain>
    </source>
</reference>
<dbReference type="CDD" id="cd00093">
    <property type="entry name" value="HTH_XRE"/>
    <property type="match status" value="1"/>
</dbReference>
<proteinExistence type="predicted"/>
<comment type="caution">
    <text evidence="2">The sequence shown here is derived from an EMBL/GenBank/DDBJ whole genome shotgun (WGS) entry which is preliminary data.</text>
</comment>
<dbReference type="Pfam" id="PF19054">
    <property type="entry name" value="DUF5753"/>
    <property type="match status" value="1"/>
</dbReference>
<dbReference type="GO" id="GO:0003677">
    <property type="term" value="F:DNA binding"/>
    <property type="evidence" value="ECO:0007669"/>
    <property type="project" value="InterPro"/>
</dbReference>
<dbReference type="SMART" id="SM00530">
    <property type="entry name" value="HTH_XRE"/>
    <property type="match status" value="1"/>
</dbReference>
<accession>A0A367FII3</accession>
<evidence type="ECO:0000313" key="3">
    <source>
        <dbReference type="Proteomes" id="UP000253094"/>
    </source>
</evidence>
<evidence type="ECO:0000259" key="1">
    <source>
        <dbReference type="PROSITE" id="PS50943"/>
    </source>
</evidence>
<feature type="domain" description="HTH cro/C1-type" evidence="1">
    <location>
        <begin position="99"/>
        <end position="153"/>
    </location>
</feature>
<dbReference type="SUPFAM" id="SSF47413">
    <property type="entry name" value="lambda repressor-like DNA-binding domains"/>
    <property type="match status" value="1"/>
</dbReference>
<evidence type="ECO:0000313" key="2">
    <source>
        <dbReference type="EMBL" id="RCG29507.1"/>
    </source>
</evidence>
<keyword evidence="3" id="KW-1185">Reference proteome</keyword>
<dbReference type="EMBL" id="QOIL01000011">
    <property type="protein sequence ID" value="RCG29507.1"/>
    <property type="molecule type" value="Genomic_DNA"/>
</dbReference>
<name>A0A367FII3_9ACTN</name>
<organism evidence="2 3">
    <name type="scientific">Sphaerisporangium album</name>
    <dbReference type="NCBI Taxonomy" id="509200"/>
    <lineage>
        <taxon>Bacteria</taxon>
        <taxon>Bacillati</taxon>
        <taxon>Actinomycetota</taxon>
        <taxon>Actinomycetes</taxon>
        <taxon>Streptosporangiales</taxon>
        <taxon>Streptosporangiaceae</taxon>
        <taxon>Sphaerisporangium</taxon>
    </lineage>
</organism>
<dbReference type="Proteomes" id="UP000253094">
    <property type="component" value="Unassembled WGS sequence"/>
</dbReference>
<dbReference type="InterPro" id="IPR001387">
    <property type="entry name" value="Cro/C1-type_HTH"/>
</dbReference>
<dbReference type="Gene3D" id="1.10.260.40">
    <property type="entry name" value="lambda repressor-like DNA-binding domains"/>
    <property type="match status" value="1"/>
</dbReference>
<dbReference type="AlphaFoldDB" id="A0A367FII3"/>
<dbReference type="InterPro" id="IPR043917">
    <property type="entry name" value="DUF5753"/>
</dbReference>
<dbReference type="Pfam" id="PF01381">
    <property type="entry name" value="HTH_3"/>
    <property type="match status" value="1"/>
</dbReference>
<dbReference type="InterPro" id="IPR010982">
    <property type="entry name" value="Lambda_DNA-bd_dom_sf"/>
</dbReference>
<sequence>MRRVQGGVRLRQRMRMRPLIGHFGITWVRKHGLNRLSVISFLAFPRLPPSITVRKATITTSTRCLLFALGWAEVEEAAMPRNSELNPESSPAARFGYEVRKRRNQVHISQEELGRRIGYTGAMVSMVEIGKRLPSADFARKCDEVLELDGAMLRVWEMCRSDGAQQWFLPWLEIEQTATTLHTWEHSLVPGLLQSPDYAKALFLGVPGMHRAMIDNAVTSRIERQAIFDRERPPMMWAVLDEVVLMRPVGGPAVMQGQLQHLLTIADHPYITLQIVPLGVGCTAGLGGAFVLAHAHGHDLGYLETTYNGVVTAVPENVKQLQIRYDAIRAHALPHDASHNLIKEWVQKWMT</sequence>
<gene>
    <name evidence="2" type="ORF">DQ384_20980</name>
</gene>
<dbReference type="PROSITE" id="PS50943">
    <property type="entry name" value="HTH_CROC1"/>
    <property type="match status" value="1"/>
</dbReference>